<keyword evidence="2" id="KW-0560">Oxidoreductase</keyword>
<comment type="similarity">
    <text evidence="1">Belongs to the short-chain dehydrogenases/reductases (SDR) family.</text>
</comment>
<evidence type="ECO:0000256" key="2">
    <source>
        <dbReference type="ARBA" id="ARBA00023002"/>
    </source>
</evidence>
<dbReference type="InterPro" id="IPR036291">
    <property type="entry name" value="NAD(P)-bd_dom_sf"/>
</dbReference>
<keyword evidence="3" id="KW-1133">Transmembrane helix</keyword>
<dbReference type="Pfam" id="PF00106">
    <property type="entry name" value="adh_short"/>
    <property type="match status" value="1"/>
</dbReference>
<name>A0A7C8IFR0_9PLEO</name>
<evidence type="ECO:0000256" key="1">
    <source>
        <dbReference type="ARBA" id="ARBA00006484"/>
    </source>
</evidence>
<feature type="transmembrane region" description="Helical" evidence="3">
    <location>
        <begin position="21"/>
        <end position="40"/>
    </location>
</feature>
<accession>A0A7C8IFR0</accession>
<dbReference type="Proteomes" id="UP000481861">
    <property type="component" value="Unassembled WGS sequence"/>
</dbReference>
<comment type="caution">
    <text evidence="4">The sequence shown here is derived from an EMBL/GenBank/DDBJ whole genome shotgun (WGS) entry which is preliminary data.</text>
</comment>
<keyword evidence="3" id="KW-0472">Membrane</keyword>
<organism evidence="4 5">
    <name type="scientific">Massariosphaeria phaeospora</name>
    <dbReference type="NCBI Taxonomy" id="100035"/>
    <lineage>
        <taxon>Eukaryota</taxon>
        <taxon>Fungi</taxon>
        <taxon>Dikarya</taxon>
        <taxon>Ascomycota</taxon>
        <taxon>Pezizomycotina</taxon>
        <taxon>Dothideomycetes</taxon>
        <taxon>Pleosporomycetidae</taxon>
        <taxon>Pleosporales</taxon>
        <taxon>Pleosporales incertae sedis</taxon>
        <taxon>Massariosphaeria</taxon>
    </lineage>
</organism>
<protein>
    <recommendedName>
        <fullName evidence="6">NAD(P)-binding protein</fullName>
    </recommendedName>
</protein>
<dbReference type="Gene3D" id="3.40.50.720">
    <property type="entry name" value="NAD(P)-binding Rossmann-like Domain"/>
    <property type="match status" value="1"/>
</dbReference>
<reference evidence="4 5" key="1">
    <citation type="submission" date="2020-01" db="EMBL/GenBank/DDBJ databases">
        <authorList>
            <consortium name="DOE Joint Genome Institute"/>
            <person name="Haridas S."/>
            <person name="Albert R."/>
            <person name="Binder M."/>
            <person name="Bloem J."/>
            <person name="Labutti K."/>
            <person name="Salamov A."/>
            <person name="Andreopoulos B."/>
            <person name="Baker S.E."/>
            <person name="Barry K."/>
            <person name="Bills G."/>
            <person name="Bluhm B.H."/>
            <person name="Cannon C."/>
            <person name="Castanera R."/>
            <person name="Culley D.E."/>
            <person name="Daum C."/>
            <person name="Ezra D."/>
            <person name="Gonzalez J.B."/>
            <person name="Henrissat B."/>
            <person name="Kuo A."/>
            <person name="Liang C."/>
            <person name="Lipzen A."/>
            <person name="Lutzoni F."/>
            <person name="Magnuson J."/>
            <person name="Mondo S."/>
            <person name="Nolan M."/>
            <person name="Ohm R."/>
            <person name="Pangilinan J."/>
            <person name="Park H.-J.H."/>
            <person name="Ramirez L."/>
            <person name="Alfaro M."/>
            <person name="Sun H."/>
            <person name="Tritt A."/>
            <person name="Yoshinaga Y."/>
            <person name="Zwiers L.-H.L."/>
            <person name="Turgeon B.G."/>
            <person name="Goodwin S.B."/>
            <person name="Spatafora J.W."/>
            <person name="Crous P.W."/>
            <person name="Grigoriev I.V."/>
        </authorList>
    </citation>
    <scope>NUCLEOTIDE SEQUENCE [LARGE SCALE GENOMIC DNA]</scope>
    <source>
        <strain evidence="4 5">CBS 611.86</strain>
    </source>
</reference>
<evidence type="ECO:0000313" key="5">
    <source>
        <dbReference type="Proteomes" id="UP000481861"/>
    </source>
</evidence>
<keyword evidence="3" id="KW-0812">Transmembrane</keyword>
<proteinExistence type="inferred from homology"/>
<dbReference type="PRINTS" id="PR00081">
    <property type="entry name" value="GDHRDH"/>
</dbReference>
<dbReference type="EMBL" id="JAADJZ010000008">
    <property type="protein sequence ID" value="KAF2873050.1"/>
    <property type="molecule type" value="Genomic_DNA"/>
</dbReference>
<dbReference type="AlphaFoldDB" id="A0A7C8IFR0"/>
<dbReference type="SUPFAM" id="SSF51735">
    <property type="entry name" value="NAD(P)-binding Rossmann-fold domains"/>
    <property type="match status" value="1"/>
</dbReference>
<sequence length="366" mass="40305">MGRRVLWTFLRMHWEPKRAAYLSLGFLRYIFLLGFLTYIFSTVFSMAQLTWLVTGCSSGLGEALVRSIIARGDIAIATTRGAVCRVQHLAEIGARTYNLDVTAPQVEIDEVMDTILEENGEVDVLVNNAGYIEAGVAEESCYGSYIAQFETNFFGVVKTTQALLPHFRRKRSGTIVSMGSMCGLIGESGAAAYCSTKFALEGMHIQNHPHYEPCPTPSPSYYPTPAANTKFSALPGWHDSLRKDVAHLNIRTIIFEPGFFRTRIVHPDNVRFNSDPITDYDCVRGASQRLAKLVDGRQPGDPAKAAHVMVDVVRGEGVGCVQKGRTMPARLPIGRDAVEAMRRRCLEGLALCEEWGCVVGDTDFGG</sequence>
<gene>
    <name evidence="4" type="ORF">BDV95DRAFT_368179</name>
</gene>
<dbReference type="PANTHER" id="PTHR43976">
    <property type="entry name" value="SHORT CHAIN DEHYDROGENASE"/>
    <property type="match status" value="1"/>
</dbReference>
<evidence type="ECO:0000256" key="3">
    <source>
        <dbReference type="SAM" id="Phobius"/>
    </source>
</evidence>
<dbReference type="GO" id="GO:0016491">
    <property type="term" value="F:oxidoreductase activity"/>
    <property type="evidence" value="ECO:0007669"/>
    <property type="project" value="UniProtKB-KW"/>
</dbReference>
<dbReference type="OrthoDB" id="1274115at2759"/>
<keyword evidence="5" id="KW-1185">Reference proteome</keyword>
<dbReference type="PANTHER" id="PTHR43976:SF16">
    <property type="entry name" value="SHORT-CHAIN DEHYDROGENASE_REDUCTASE FAMILY PROTEIN"/>
    <property type="match status" value="1"/>
</dbReference>
<evidence type="ECO:0000313" key="4">
    <source>
        <dbReference type="EMBL" id="KAF2873050.1"/>
    </source>
</evidence>
<dbReference type="InterPro" id="IPR002347">
    <property type="entry name" value="SDR_fam"/>
</dbReference>
<evidence type="ECO:0008006" key="6">
    <source>
        <dbReference type="Google" id="ProtNLM"/>
    </source>
</evidence>
<dbReference type="InterPro" id="IPR051911">
    <property type="entry name" value="SDR_oxidoreductase"/>
</dbReference>